<evidence type="ECO:0000313" key="2">
    <source>
        <dbReference type="Proteomes" id="UP000468735"/>
    </source>
</evidence>
<reference evidence="1 2" key="1">
    <citation type="submission" date="2019-09" db="EMBL/GenBank/DDBJ databases">
        <title>Actinomadura physcomitrii sp. nov., a novel actinomycete isolated from moss [Physcomitrium sphaericum (Ludw) Fuernr].</title>
        <authorList>
            <person name="Zhuang X."/>
            <person name="Liu C."/>
        </authorList>
    </citation>
    <scope>NUCLEOTIDE SEQUENCE [LARGE SCALE GENOMIC DNA]</scope>
    <source>
        <strain evidence="1 2">HMC1</strain>
    </source>
</reference>
<gene>
    <name evidence="1" type="ORF">F8566_30450</name>
</gene>
<accession>A0A6H9YUH8</accession>
<dbReference type="EMBL" id="WBMT01000015">
    <property type="protein sequence ID" value="KAB2344948.1"/>
    <property type="molecule type" value="Genomic_DNA"/>
</dbReference>
<dbReference type="Proteomes" id="UP000468735">
    <property type="component" value="Unassembled WGS sequence"/>
</dbReference>
<name>A0A6H9YUH8_9ACTN</name>
<sequence>MEASALSYAAVAARVRTVASEHGETLRTNKSTVQHWISGARPAGRTPWFLAQALSRRLGRTLAVEDLGFPRHAAQVHDGTGLSLDTDPIDALLPIWKAELDVDRRRFLSASAYSAAAALLPLEAVNEVAARAAMAKTGATLGVADVAAVRDMVSMFTEMDERHGGQHGRTALISYLRDDVAPLCRAQFSSEQTHGEMLMIASRAVHLAGFKAYDAGEHGLAQRYYLQSFRLAAESRVLGADGLVLRTMALQGLKRNRPEECVALAETAVSRLKGKADPYTEATFRSALAHTYAKAGRDSDAVAEVNHSQNLMAVQQPPEAIPFWVQAWGPPKGTVFARVAEVFNELDDPANAASQYARAVASRADKTYARVNALNTAAEARMHLQRGHIESACEAWGRSLDLMTGVRSERTKKAVASMRRQLAVFRDRGVRQAAELDDRARVYLAT</sequence>
<comment type="caution">
    <text evidence="1">The sequence shown here is derived from an EMBL/GenBank/DDBJ whole genome shotgun (WGS) entry which is preliminary data.</text>
</comment>
<dbReference type="InterPro" id="IPR011990">
    <property type="entry name" value="TPR-like_helical_dom_sf"/>
</dbReference>
<dbReference type="OrthoDB" id="3213425at2"/>
<dbReference type="SUPFAM" id="SSF48452">
    <property type="entry name" value="TPR-like"/>
    <property type="match status" value="1"/>
</dbReference>
<organism evidence="1 2">
    <name type="scientific">Actinomadura rudentiformis</name>
    <dbReference type="NCBI Taxonomy" id="359158"/>
    <lineage>
        <taxon>Bacteria</taxon>
        <taxon>Bacillati</taxon>
        <taxon>Actinomycetota</taxon>
        <taxon>Actinomycetes</taxon>
        <taxon>Streptosporangiales</taxon>
        <taxon>Thermomonosporaceae</taxon>
        <taxon>Actinomadura</taxon>
    </lineage>
</organism>
<protein>
    <recommendedName>
        <fullName evidence="3">Transcriptional regulator</fullName>
    </recommendedName>
</protein>
<keyword evidence="2" id="KW-1185">Reference proteome</keyword>
<dbReference type="Gene3D" id="1.25.40.10">
    <property type="entry name" value="Tetratricopeptide repeat domain"/>
    <property type="match status" value="1"/>
</dbReference>
<evidence type="ECO:0008006" key="3">
    <source>
        <dbReference type="Google" id="ProtNLM"/>
    </source>
</evidence>
<evidence type="ECO:0000313" key="1">
    <source>
        <dbReference type="EMBL" id="KAB2344948.1"/>
    </source>
</evidence>
<proteinExistence type="predicted"/>
<dbReference type="AlphaFoldDB" id="A0A6H9YUH8"/>